<reference evidence="6 7" key="1">
    <citation type="journal article" date="2014" name="BMC Genomics">
        <title>A genomic perspective on a new bacterial genus and species from the Alcaligenaceae family, Basilea psittacipulmonis.</title>
        <authorList>
            <person name="Whiteson K.L."/>
            <person name="Hernandez D."/>
            <person name="Lazarevic V."/>
            <person name="Gaia N."/>
            <person name="Farinelli L."/>
            <person name="Francois P."/>
            <person name="Pilo P."/>
            <person name="Frey J."/>
            <person name="Schrenzel J."/>
        </authorList>
    </citation>
    <scope>NUCLEOTIDE SEQUENCE [LARGE SCALE GENOMIC DNA]</scope>
    <source>
        <strain evidence="6 7">DSM 24701</strain>
    </source>
</reference>
<dbReference type="Pfam" id="PF03466">
    <property type="entry name" value="LysR_substrate"/>
    <property type="match status" value="1"/>
</dbReference>
<feature type="domain" description="HTH lysR-type" evidence="5">
    <location>
        <begin position="1"/>
        <end position="61"/>
    </location>
</feature>
<evidence type="ECO:0000313" key="7">
    <source>
        <dbReference type="Proteomes" id="UP000028945"/>
    </source>
</evidence>
<dbReference type="Pfam" id="PF00126">
    <property type="entry name" value="HTH_1"/>
    <property type="match status" value="1"/>
</dbReference>
<dbReference type="HOGENOM" id="CLU_039613_16_2_4"/>
<proteinExistence type="inferred from homology"/>
<dbReference type="PRINTS" id="PR00039">
    <property type="entry name" value="HTHLYSR"/>
</dbReference>
<dbReference type="PANTHER" id="PTHR30537:SF5">
    <property type="entry name" value="HTH-TYPE TRANSCRIPTIONAL ACTIVATOR TTDR-RELATED"/>
    <property type="match status" value="1"/>
</dbReference>
<evidence type="ECO:0000256" key="1">
    <source>
        <dbReference type="ARBA" id="ARBA00009437"/>
    </source>
</evidence>
<dbReference type="InterPro" id="IPR036390">
    <property type="entry name" value="WH_DNA-bd_sf"/>
</dbReference>
<gene>
    <name evidence="6" type="ORF">IX83_04880</name>
</gene>
<protein>
    <submittedName>
        <fullName evidence="6">LysR family transcriptional regulator</fullName>
    </submittedName>
</protein>
<dbReference type="AlphaFoldDB" id="A0A077DH28"/>
<evidence type="ECO:0000259" key="5">
    <source>
        <dbReference type="PROSITE" id="PS50931"/>
    </source>
</evidence>
<keyword evidence="7" id="KW-1185">Reference proteome</keyword>
<dbReference type="PROSITE" id="PS50931">
    <property type="entry name" value="HTH_LYSR"/>
    <property type="match status" value="1"/>
</dbReference>
<dbReference type="SUPFAM" id="SSF46785">
    <property type="entry name" value="Winged helix' DNA-binding domain"/>
    <property type="match status" value="1"/>
</dbReference>
<dbReference type="FunFam" id="1.10.10.10:FF:000001">
    <property type="entry name" value="LysR family transcriptional regulator"/>
    <property type="match status" value="1"/>
</dbReference>
<dbReference type="KEGG" id="bpsi:IX83_04880"/>
<evidence type="ECO:0000256" key="2">
    <source>
        <dbReference type="ARBA" id="ARBA00023015"/>
    </source>
</evidence>
<dbReference type="OrthoDB" id="9110639at2"/>
<organism evidence="6 7">
    <name type="scientific">Basilea psittacipulmonis DSM 24701</name>
    <dbReference type="NCBI Taxonomy" id="1072685"/>
    <lineage>
        <taxon>Bacteria</taxon>
        <taxon>Pseudomonadati</taxon>
        <taxon>Pseudomonadota</taxon>
        <taxon>Betaproteobacteria</taxon>
        <taxon>Burkholderiales</taxon>
        <taxon>Alcaligenaceae</taxon>
        <taxon>Basilea</taxon>
    </lineage>
</organism>
<dbReference type="STRING" id="1072685.IX83_04880"/>
<dbReference type="CDD" id="cd08422">
    <property type="entry name" value="PBP2_CrgA_like"/>
    <property type="match status" value="1"/>
</dbReference>
<accession>A0A077DH28</accession>
<dbReference type="InterPro" id="IPR036388">
    <property type="entry name" value="WH-like_DNA-bd_sf"/>
</dbReference>
<dbReference type="GO" id="GO:0043565">
    <property type="term" value="F:sequence-specific DNA binding"/>
    <property type="evidence" value="ECO:0007669"/>
    <property type="project" value="TreeGrafter"/>
</dbReference>
<sequence>MEISNLNDLIAFVESIKYQSYSVAAKQLGLSRSAISKRISRLEDRLGIRLLQRNSRHISLTDDGQLFYERCVNILEELEDAEQLLAQRLNEPRGKLRISVPTGLGLLVLPPIIQAYLKQYPQVEIEISLSDRYVDLVEDGFDLAVRVGIPNSESRLLARTINLQPLLLCASPDYLKQYGTPQKPDDLVNHQCLHYVQNGSISAWKFQHGGKLQTFIGKGRYRADNVQQLVSFAAAHFGVVQLFHYLVKNELEEGRLVPILTEYQIPETAIQVVYSSRKQLSPKIRSFIDYLAENWR</sequence>
<dbReference type="eggNOG" id="COG0583">
    <property type="taxonomic scope" value="Bacteria"/>
</dbReference>
<dbReference type="InterPro" id="IPR005119">
    <property type="entry name" value="LysR_subst-bd"/>
</dbReference>
<dbReference type="Gene3D" id="3.40.190.290">
    <property type="match status" value="1"/>
</dbReference>
<evidence type="ECO:0000256" key="4">
    <source>
        <dbReference type="ARBA" id="ARBA00023163"/>
    </source>
</evidence>
<evidence type="ECO:0000313" key="6">
    <source>
        <dbReference type="EMBL" id="AIL32727.1"/>
    </source>
</evidence>
<dbReference type="SUPFAM" id="SSF53850">
    <property type="entry name" value="Periplasmic binding protein-like II"/>
    <property type="match status" value="1"/>
</dbReference>
<dbReference type="Gene3D" id="1.10.10.10">
    <property type="entry name" value="Winged helix-like DNA-binding domain superfamily/Winged helix DNA-binding domain"/>
    <property type="match status" value="1"/>
</dbReference>
<comment type="similarity">
    <text evidence="1">Belongs to the LysR transcriptional regulatory family.</text>
</comment>
<dbReference type="GO" id="GO:0003700">
    <property type="term" value="F:DNA-binding transcription factor activity"/>
    <property type="evidence" value="ECO:0007669"/>
    <property type="project" value="InterPro"/>
</dbReference>
<name>A0A077DH28_9BURK</name>
<dbReference type="InterPro" id="IPR058163">
    <property type="entry name" value="LysR-type_TF_proteobact-type"/>
</dbReference>
<keyword evidence="2" id="KW-0805">Transcription regulation</keyword>
<dbReference type="FunFam" id="3.40.190.290:FF:000001">
    <property type="entry name" value="Transcriptional regulator, LysR family"/>
    <property type="match status" value="1"/>
</dbReference>
<dbReference type="Proteomes" id="UP000028945">
    <property type="component" value="Chromosome"/>
</dbReference>
<dbReference type="PANTHER" id="PTHR30537">
    <property type="entry name" value="HTH-TYPE TRANSCRIPTIONAL REGULATOR"/>
    <property type="match status" value="1"/>
</dbReference>
<dbReference type="RefSeq" id="WP_038499768.1">
    <property type="nucleotide sequence ID" value="NZ_AFWK01000017.1"/>
</dbReference>
<keyword evidence="4" id="KW-0804">Transcription</keyword>
<dbReference type="InterPro" id="IPR000847">
    <property type="entry name" value="LysR_HTH_N"/>
</dbReference>
<dbReference type="GO" id="GO:0006351">
    <property type="term" value="P:DNA-templated transcription"/>
    <property type="evidence" value="ECO:0007669"/>
    <property type="project" value="TreeGrafter"/>
</dbReference>
<evidence type="ECO:0000256" key="3">
    <source>
        <dbReference type="ARBA" id="ARBA00023125"/>
    </source>
</evidence>
<keyword evidence="3" id="KW-0238">DNA-binding</keyword>
<dbReference type="EMBL" id="CP009238">
    <property type="protein sequence ID" value="AIL32727.1"/>
    <property type="molecule type" value="Genomic_DNA"/>
</dbReference>